<reference evidence="1" key="2">
    <citation type="submission" date="2020-07" db="EMBL/GenBank/DDBJ databases">
        <authorList>
            <person name="Vera ALvarez R."/>
            <person name="Arias-Moreno D.M."/>
            <person name="Jimenez-Jacinto V."/>
            <person name="Jimenez-Bremont J.F."/>
            <person name="Swaminathan K."/>
            <person name="Moose S.P."/>
            <person name="Guerrero-Gonzalez M.L."/>
            <person name="Marino-Ramirez L."/>
            <person name="Landsman D."/>
            <person name="Rodriguez-Kessler M."/>
            <person name="Delgado-Sanchez P."/>
        </authorList>
    </citation>
    <scope>NUCLEOTIDE SEQUENCE</scope>
    <source>
        <tissue evidence="1">Cladode</tissue>
    </source>
</reference>
<name>A0A7C9CLT9_OPUST</name>
<proteinExistence type="predicted"/>
<dbReference type="AlphaFoldDB" id="A0A7C9CLT9"/>
<reference evidence="1" key="1">
    <citation type="journal article" date="2013" name="J. Plant Res.">
        <title>Effect of fungi and light on seed germination of three Opuntia species from semiarid lands of central Mexico.</title>
        <authorList>
            <person name="Delgado-Sanchez P."/>
            <person name="Jimenez-Bremont J.F."/>
            <person name="Guerrero-Gonzalez Mde L."/>
            <person name="Flores J."/>
        </authorList>
    </citation>
    <scope>NUCLEOTIDE SEQUENCE</scope>
    <source>
        <tissue evidence="1">Cladode</tissue>
    </source>
</reference>
<protein>
    <submittedName>
        <fullName evidence="1">Uncharacterized protein</fullName>
    </submittedName>
</protein>
<organism evidence="1">
    <name type="scientific">Opuntia streptacantha</name>
    <name type="common">Prickly pear cactus</name>
    <name type="synonym">Opuntia cardona</name>
    <dbReference type="NCBI Taxonomy" id="393608"/>
    <lineage>
        <taxon>Eukaryota</taxon>
        <taxon>Viridiplantae</taxon>
        <taxon>Streptophyta</taxon>
        <taxon>Embryophyta</taxon>
        <taxon>Tracheophyta</taxon>
        <taxon>Spermatophyta</taxon>
        <taxon>Magnoliopsida</taxon>
        <taxon>eudicotyledons</taxon>
        <taxon>Gunneridae</taxon>
        <taxon>Pentapetalae</taxon>
        <taxon>Caryophyllales</taxon>
        <taxon>Cactineae</taxon>
        <taxon>Cactaceae</taxon>
        <taxon>Opuntioideae</taxon>
        <taxon>Opuntia</taxon>
    </lineage>
</organism>
<sequence>MIVLPMIVNLKKRRRGCLMLLMLVPRKQQKRMNPVTLAKMKVMRIALMKVMKSLRVKRLRLPLLQSQMQKQLRMIAAVTTEALTLMRRKPRVSRPRRLQLLPMAQR</sequence>
<accession>A0A7C9CLT9</accession>
<evidence type="ECO:0000313" key="1">
    <source>
        <dbReference type="EMBL" id="MBA4621100.1"/>
    </source>
</evidence>
<dbReference type="EMBL" id="GISG01032947">
    <property type="protein sequence ID" value="MBA4621100.1"/>
    <property type="molecule type" value="Transcribed_RNA"/>
</dbReference>